<dbReference type="AlphaFoldDB" id="A0A3M7QEH6"/>
<dbReference type="Proteomes" id="UP000276133">
    <property type="component" value="Unassembled WGS sequence"/>
</dbReference>
<organism evidence="1 2">
    <name type="scientific">Brachionus plicatilis</name>
    <name type="common">Marine rotifer</name>
    <name type="synonym">Brachionus muelleri</name>
    <dbReference type="NCBI Taxonomy" id="10195"/>
    <lineage>
        <taxon>Eukaryota</taxon>
        <taxon>Metazoa</taxon>
        <taxon>Spiralia</taxon>
        <taxon>Gnathifera</taxon>
        <taxon>Rotifera</taxon>
        <taxon>Eurotatoria</taxon>
        <taxon>Monogononta</taxon>
        <taxon>Pseudotrocha</taxon>
        <taxon>Ploima</taxon>
        <taxon>Brachionidae</taxon>
        <taxon>Brachionus</taxon>
    </lineage>
</organism>
<sequence>MRINLKIKYKIYRGCEIAFGSRKINQIVKNFSIPFQLKHATSIEEIKEDDELDDFHLNCRIIFLTTERCKIS</sequence>
<accession>A0A3M7QEH6</accession>
<evidence type="ECO:0000313" key="2">
    <source>
        <dbReference type="Proteomes" id="UP000276133"/>
    </source>
</evidence>
<comment type="caution">
    <text evidence="1">The sequence shown here is derived from an EMBL/GenBank/DDBJ whole genome shotgun (WGS) entry which is preliminary data.</text>
</comment>
<gene>
    <name evidence="1" type="ORF">BpHYR1_019629</name>
</gene>
<evidence type="ECO:0000313" key="1">
    <source>
        <dbReference type="EMBL" id="RNA09689.1"/>
    </source>
</evidence>
<reference evidence="1 2" key="1">
    <citation type="journal article" date="2018" name="Sci. Rep.">
        <title>Genomic signatures of local adaptation to the degree of environmental predictability in rotifers.</title>
        <authorList>
            <person name="Franch-Gras L."/>
            <person name="Hahn C."/>
            <person name="Garcia-Roger E.M."/>
            <person name="Carmona M.J."/>
            <person name="Serra M."/>
            <person name="Gomez A."/>
        </authorList>
    </citation>
    <scope>NUCLEOTIDE SEQUENCE [LARGE SCALE GENOMIC DNA]</scope>
    <source>
        <strain evidence="1">HYR1</strain>
    </source>
</reference>
<proteinExistence type="predicted"/>
<dbReference type="EMBL" id="REGN01006394">
    <property type="protein sequence ID" value="RNA09689.1"/>
    <property type="molecule type" value="Genomic_DNA"/>
</dbReference>
<name>A0A3M7QEH6_BRAPC</name>
<keyword evidence="2" id="KW-1185">Reference proteome</keyword>
<protein>
    <submittedName>
        <fullName evidence="1">Uncharacterized protein</fullName>
    </submittedName>
</protein>